<feature type="transmembrane region" description="Helical" evidence="6">
    <location>
        <begin position="253"/>
        <end position="271"/>
    </location>
</feature>
<evidence type="ECO:0000313" key="10">
    <source>
        <dbReference type="WBParaSite" id="SBAD_0000603201-mRNA-1"/>
    </source>
</evidence>
<evidence type="ECO:0000256" key="6">
    <source>
        <dbReference type="SAM" id="Phobius"/>
    </source>
</evidence>
<dbReference type="WBParaSite" id="SBAD_0000603201-mRNA-1">
    <property type="protein sequence ID" value="SBAD_0000603201-mRNA-1"/>
    <property type="gene ID" value="SBAD_0000603201"/>
</dbReference>
<dbReference type="Pfam" id="PF15277">
    <property type="entry name" value="Sec3-PIP2_bind"/>
    <property type="match status" value="1"/>
</dbReference>
<dbReference type="GO" id="GO:0000145">
    <property type="term" value="C:exocyst"/>
    <property type="evidence" value="ECO:0007669"/>
    <property type="project" value="InterPro"/>
</dbReference>
<evidence type="ECO:0000256" key="3">
    <source>
        <dbReference type="ARBA" id="ARBA00022483"/>
    </source>
</evidence>
<gene>
    <name evidence="8" type="ORF">SBAD_LOCUS5802</name>
</gene>
<keyword evidence="6" id="KW-1133">Transmembrane helix</keyword>
<keyword evidence="4 5" id="KW-0175">Coiled coil</keyword>
<feature type="domain" description="Exocyst complex component Sec3 PIP2-binding N-terminal" evidence="7">
    <location>
        <begin position="32"/>
        <end position="123"/>
    </location>
</feature>
<feature type="coiled-coil region" evidence="5">
    <location>
        <begin position="186"/>
        <end position="213"/>
    </location>
</feature>
<dbReference type="Pfam" id="PF09763">
    <property type="entry name" value="Sec3_CC"/>
    <property type="match status" value="1"/>
</dbReference>
<feature type="transmembrane region" description="Helical" evidence="6">
    <location>
        <begin position="346"/>
        <end position="366"/>
    </location>
</feature>
<protein>
    <submittedName>
        <fullName evidence="10">Sec3-PIP2_bind domain-containing protein</fullName>
    </submittedName>
</protein>
<accession>A0A183IQA5</accession>
<dbReference type="EMBL" id="UZAM01009257">
    <property type="protein sequence ID" value="VDP08342.1"/>
    <property type="molecule type" value="Genomic_DNA"/>
</dbReference>
<dbReference type="OrthoDB" id="27109at2759"/>
<keyword evidence="2" id="KW-0813">Transport</keyword>
<evidence type="ECO:0000313" key="8">
    <source>
        <dbReference type="EMBL" id="VDP08342.1"/>
    </source>
</evidence>
<evidence type="ECO:0000256" key="2">
    <source>
        <dbReference type="ARBA" id="ARBA00022448"/>
    </source>
</evidence>
<dbReference type="GO" id="GO:0005886">
    <property type="term" value="C:plasma membrane"/>
    <property type="evidence" value="ECO:0007669"/>
    <property type="project" value="TreeGrafter"/>
</dbReference>
<evidence type="ECO:0000256" key="4">
    <source>
        <dbReference type="ARBA" id="ARBA00023054"/>
    </source>
</evidence>
<reference evidence="10" key="1">
    <citation type="submission" date="2016-06" db="UniProtKB">
        <authorList>
            <consortium name="WormBaseParasite"/>
        </authorList>
    </citation>
    <scope>IDENTIFICATION</scope>
</reference>
<dbReference type="Pfam" id="PF20654">
    <property type="entry name" value="Sec3_C-term"/>
    <property type="match status" value="1"/>
</dbReference>
<dbReference type="GO" id="GO:0006887">
    <property type="term" value="P:exocytosis"/>
    <property type="evidence" value="ECO:0007669"/>
    <property type="project" value="UniProtKB-KW"/>
</dbReference>
<dbReference type="GO" id="GO:0006893">
    <property type="term" value="P:Golgi to plasma membrane transport"/>
    <property type="evidence" value="ECO:0007669"/>
    <property type="project" value="TreeGrafter"/>
</dbReference>
<dbReference type="InterPro" id="IPR048628">
    <property type="entry name" value="Sec3_C"/>
</dbReference>
<proteinExistence type="inferred from homology"/>
<dbReference type="InterPro" id="IPR028258">
    <property type="entry name" value="Sec3-PIP2_bind"/>
</dbReference>
<dbReference type="AlphaFoldDB" id="A0A183IQA5"/>
<evidence type="ECO:0000256" key="1">
    <source>
        <dbReference type="ARBA" id="ARBA00006518"/>
    </source>
</evidence>
<dbReference type="CDD" id="cd14683">
    <property type="entry name" value="PH-EXOC1"/>
    <property type="match status" value="1"/>
</dbReference>
<organism evidence="10">
    <name type="scientific">Soboliphyme baturini</name>
    <dbReference type="NCBI Taxonomy" id="241478"/>
    <lineage>
        <taxon>Eukaryota</taxon>
        <taxon>Metazoa</taxon>
        <taxon>Ecdysozoa</taxon>
        <taxon>Nematoda</taxon>
        <taxon>Enoplea</taxon>
        <taxon>Dorylaimia</taxon>
        <taxon>Dioctophymatida</taxon>
        <taxon>Dioctophymatoidea</taxon>
        <taxon>Soboliphymatidae</taxon>
        <taxon>Soboliphyme</taxon>
    </lineage>
</organism>
<dbReference type="SMART" id="SM01313">
    <property type="entry name" value="Sec3-PIP2_bind"/>
    <property type="match status" value="1"/>
</dbReference>
<keyword evidence="9" id="KW-1185">Reference proteome</keyword>
<dbReference type="Proteomes" id="UP000270296">
    <property type="component" value="Unassembled WGS sequence"/>
</dbReference>
<dbReference type="GO" id="GO:0005546">
    <property type="term" value="F:phosphatidylinositol-4,5-bisphosphate binding"/>
    <property type="evidence" value="ECO:0007669"/>
    <property type="project" value="TreeGrafter"/>
</dbReference>
<evidence type="ECO:0000259" key="7">
    <source>
        <dbReference type="SMART" id="SM01313"/>
    </source>
</evidence>
<keyword evidence="6" id="KW-0472">Membrane</keyword>
<dbReference type="PANTHER" id="PTHR16092">
    <property type="entry name" value="SEC3/SYNTAXIN-RELATED"/>
    <property type="match status" value="1"/>
</dbReference>
<sequence length="642" mass="74672">MSSVTKTALQRDVFEQHDERIQGFICVTGITRKKKHSVLCLTISYLHPVTVRLHELRRSDKASQWEKKNTWLLNELKVVDGINPRKQSPEFHFTVDKLYRWLADSANLKDPFIRQMWKVNSVIWRNLHLMLEPEAADEYQPISDKEEADFRLLISKFNLKITDAEKFTELLTRELQLLDGANIQAIVGSEEQIAELLNVVDEALNEASRLEQVLVGYDDLLAVLNGIEMMEEKDLLINTYFTNRQRLMNDLEAFIVSLSLFVFVIGQIPLFRRLIAVEQFAITFLFVETSVFDLTLFQVQETIPVVDWSLPKHDLIFTALKPFRDLISWLKAVLPQGYQHFLPHSAFFLGICLLTFSYIVYLLAFLTERVMINDSAEHSSIILGKFVVLVKRRFDTFMEGTLQNMSYSKSVKRAKLGILPALRQFQVCIAGLEEKYEGFQRRGDLDRWYPKFVDAICEAIEKAAEDPYSKSPPAVVQMENYHNLHCVLSHLKISCLNAARKQIKVKYQRALDSYVKECLGKPLEKLQIFLEQVEELLDQGMKPEDISFQQAFNKQEIRRLLNLYSGKEVQKGLKALYNTIEQHLSTETNLLQVVWHNMQEEFIHQYEHNEQLIATCYANSDLQLEFSVDDLLRYFSEIALQH</sequence>
<reference evidence="8 9" key="2">
    <citation type="submission" date="2018-11" db="EMBL/GenBank/DDBJ databases">
        <authorList>
            <consortium name="Pathogen Informatics"/>
        </authorList>
    </citation>
    <scope>NUCLEOTIDE SEQUENCE [LARGE SCALE GENOMIC DNA]</scope>
</reference>
<dbReference type="Gene3D" id="2.30.29.90">
    <property type="match status" value="1"/>
</dbReference>
<keyword evidence="3" id="KW-0268">Exocytosis</keyword>
<name>A0A183IQA5_9BILA</name>
<comment type="similarity">
    <text evidence="1">Belongs to the SEC3 family.</text>
</comment>
<dbReference type="InterPro" id="IPR019160">
    <property type="entry name" value="Sec3_CC"/>
</dbReference>
<dbReference type="PANTHER" id="PTHR16092:SF14">
    <property type="entry name" value="EXOCYST COMPLEX COMPONENT 1 ISOFORM X1"/>
    <property type="match status" value="1"/>
</dbReference>
<evidence type="ECO:0000313" key="9">
    <source>
        <dbReference type="Proteomes" id="UP000270296"/>
    </source>
</evidence>
<evidence type="ECO:0000256" key="5">
    <source>
        <dbReference type="SAM" id="Coils"/>
    </source>
</evidence>
<keyword evidence="6" id="KW-0812">Transmembrane</keyword>